<dbReference type="PANTHER" id="PTHR11946:SF71">
    <property type="entry name" value="VALINE--TRNA LIGASE, MITOCHONDRIAL"/>
    <property type="match status" value="1"/>
</dbReference>
<dbReference type="EC" id="6.1.1.9" evidence="3"/>
<comment type="subcellular location">
    <subcellularLocation>
        <location evidence="1">Mitochondrion</location>
    </subcellularLocation>
</comment>
<dbReference type="Gene3D" id="1.10.730.10">
    <property type="entry name" value="Isoleucyl-tRNA Synthetase, Domain 1"/>
    <property type="match status" value="1"/>
</dbReference>
<dbReference type="Pfam" id="PF00133">
    <property type="entry name" value="tRNA-synt_1"/>
    <property type="match status" value="1"/>
</dbReference>
<dbReference type="Gene3D" id="3.90.740.10">
    <property type="entry name" value="Valyl/Leucyl/Isoleucyl-tRNA synthetase, editing domain"/>
    <property type="match status" value="1"/>
</dbReference>
<evidence type="ECO:0000313" key="18">
    <source>
        <dbReference type="Ensembl" id="ENSCPVP00000026367.1"/>
    </source>
</evidence>
<dbReference type="Ensembl" id="ENSCPVT00000027207.1">
    <property type="protein sequence ID" value="ENSCPVP00000026367.1"/>
    <property type="gene ID" value="ENSCPVG00000017982.1"/>
</dbReference>
<evidence type="ECO:0000256" key="14">
    <source>
        <dbReference type="ARBA" id="ARBA00047552"/>
    </source>
</evidence>
<sequence length="765" mass="84792">WWERGGVFSPPAPEQVRGEGLVLPPPNVTGSLHLGHALTVSLQDALVRWRRMQGWNVLWVPGTDHAGIATQAIVERWLWQQRRERRQDLGRAEFLREVWSWKERHGQQILQQLRALLGASLDWSRCAFTMDAGFSRAVTEAFVRLFEAGLIRRDQRAVTWSCALRSALADIEVVPNVSPGCPLSVPWCPQCPLMSPACPLSVPLVSPGLEVPVATTPETLFGDVAVAVHPQDPRYLHLQGRQVRHPFTGALLPVVSDPSVQPQLGTGAVKVTPGHSPQDLALARAHALPLLSVIADDGTLCPPGGGWLQGVPRFEARAQVVAALAQRGLLRGVTDHAMTLPLCSRSGDVVEFLLKRQWFLTCGDMAREALQVLGVGSQVRWACPQLSPPPRRDWCLSRQLWWGHRVPAYQVREQQEGEGPWFVGRSEAEARAAAAGALGCPALELHLEQDPDVLDTWFSSALFPFATLGWPEQVRPQNRRFWPFYPNSVLVTGSDLLFFWVARMVMLGQQLTGQLPFTQVLLHSLVRDPQGRKMSKSLGNVIDPRDVIGGATLQVGLQEKLQTRTLDPQELRAAQEGRQFPQGIPECGADALRLALSAHNAHGPEIRVGVASVLTQRRFCNKVWNALGLVLGALQGLGDPPRPPEEVVPVAPLDRWLLARLAGAVAECSRRLEALEVHGAVAAVQNFWLRSFCDVYLQKLPQKLPRKHPENRISAPIWGFLSQFQDFCPDLGIFVPISGFLSQFWDFWPRFQDFSPHFGISAPIL</sequence>
<evidence type="ECO:0000259" key="17">
    <source>
        <dbReference type="Pfam" id="PF08264"/>
    </source>
</evidence>
<keyword evidence="9" id="KW-0496">Mitochondrion</keyword>
<dbReference type="GO" id="GO:0005739">
    <property type="term" value="C:mitochondrion"/>
    <property type="evidence" value="ECO:0007669"/>
    <property type="project" value="UniProtKB-SubCell"/>
</dbReference>
<proteinExistence type="inferred from homology"/>
<evidence type="ECO:0000256" key="4">
    <source>
        <dbReference type="ARBA" id="ARBA00022598"/>
    </source>
</evidence>
<dbReference type="InterPro" id="IPR001412">
    <property type="entry name" value="aa-tRNA-synth_I_CS"/>
</dbReference>
<protein>
    <recommendedName>
        <fullName evidence="12">Valine--tRNA ligase, mitochondrial</fullName>
        <ecNumber evidence="3">6.1.1.9</ecNumber>
    </recommendedName>
    <alternativeName>
        <fullName evidence="11">Valyl-tRNA synthetase</fullName>
    </alternativeName>
</protein>
<evidence type="ECO:0000256" key="3">
    <source>
        <dbReference type="ARBA" id="ARBA00013169"/>
    </source>
</evidence>
<dbReference type="InterPro" id="IPR013155">
    <property type="entry name" value="M/V/L/I-tRNA-synth_anticd-bd"/>
</dbReference>
<reference evidence="18" key="2">
    <citation type="submission" date="2025-09" db="UniProtKB">
        <authorList>
            <consortium name="Ensembl"/>
        </authorList>
    </citation>
    <scope>IDENTIFICATION</scope>
</reference>
<name>A0A8U8BLJ2_GEOPR</name>
<dbReference type="GO" id="GO:0002161">
    <property type="term" value="F:aminoacyl-tRNA deacylase activity"/>
    <property type="evidence" value="ECO:0007669"/>
    <property type="project" value="InterPro"/>
</dbReference>
<keyword evidence="8" id="KW-0809">Transit peptide</keyword>
<comment type="function">
    <text evidence="13">Catalyzes the attachment of valine to tRNA(Val) in a two-step reaction: valine is first activated by ATP to form Val-AMP and then transferred to the acceptor end of tRNA(Val).</text>
</comment>
<dbReference type="PRINTS" id="PR00986">
    <property type="entry name" value="TRNASYNTHVAL"/>
</dbReference>
<dbReference type="SUPFAM" id="SSF47323">
    <property type="entry name" value="Anticodon-binding domain of a subclass of class I aminoacyl-tRNA synthetases"/>
    <property type="match status" value="1"/>
</dbReference>
<comment type="similarity">
    <text evidence="2 15">Belongs to the class-I aminoacyl-tRNA synthetase family.</text>
</comment>
<reference evidence="18" key="1">
    <citation type="submission" date="2025-08" db="UniProtKB">
        <authorList>
            <consortium name="Ensembl"/>
        </authorList>
    </citation>
    <scope>IDENTIFICATION</scope>
</reference>
<dbReference type="FunFam" id="3.40.50.620:FF:000020">
    <property type="entry name" value="Valine--tRNA ligase, mitochondrial"/>
    <property type="match status" value="1"/>
</dbReference>
<dbReference type="GO" id="GO:0005524">
    <property type="term" value="F:ATP binding"/>
    <property type="evidence" value="ECO:0007669"/>
    <property type="project" value="UniProtKB-KW"/>
</dbReference>
<dbReference type="Pfam" id="PF08264">
    <property type="entry name" value="Anticodon_1"/>
    <property type="match status" value="1"/>
</dbReference>
<dbReference type="InterPro" id="IPR009080">
    <property type="entry name" value="tRNAsynth_Ia_anticodon-bd"/>
</dbReference>
<organism evidence="18 19">
    <name type="scientific">Geospiza parvula</name>
    <name type="common">Small tree-finch</name>
    <name type="synonym">Camarhynchus parvulus</name>
    <dbReference type="NCBI Taxonomy" id="87175"/>
    <lineage>
        <taxon>Eukaryota</taxon>
        <taxon>Metazoa</taxon>
        <taxon>Chordata</taxon>
        <taxon>Craniata</taxon>
        <taxon>Vertebrata</taxon>
        <taxon>Euteleostomi</taxon>
        <taxon>Archelosauria</taxon>
        <taxon>Archosauria</taxon>
        <taxon>Dinosauria</taxon>
        <taxon>Saurischia</taxon>
        <taxon>Theropoda</taxon>
        <taxon>Coelurosauria</taxon>
        <taxon>Aves</taxon>
        <taxon>Neognathae</taxon>
        <taxon>Neoaves</taxon>
        <taxon>Telluraves</taxon>
        <taxon>Australaves</taxon>
        <taxon>Passeriformes</taxon>
        <taxon>Thraupidae</taxon>
        <taxon>Camarhynchus</taxon>
    </lineage>
</organism>
<dbReference type="CDD" id="cd00817">
    <property type="entry name" value="ValRS_core"/>
    <property type="match status" value="1"/>
</dbReference>
<dbReference type="FunFam" id="3.40.50.620:FF:000457">
    <property type="entry name" value="Predicted protein"/>
    <property type="match status" value="1"/>
</dbReference>
<dbReference type="SUPFAM" id="SSF50677">
    <property type="entry name" value="ValRS/IleRS/LeuRS editing domain"/>
    <property type="match status" value="1"/>
</dbReference>
<keyword evidence="7 15" id="KW-0648">Protein biosynthesis</keyword>
<evidence type="ECO:0000256" key="7">
    <source>
        <dbReference type="ARBA" id="ARBA00022917"/>
    </source>
</evidence>
<evidence type="ECO:0000256" key="5">
    <source>
        <dbReference type="ARBA" id="ARBA00022741"/>
    </source>
</evidence>
<evidence type="ECO:0000256" key="1">
    <source>
        <dbReference type="ARBA" id="ARBA00004173"/>
    </source>
</evidence>
<dbReference type="GO" id="GO:0004832">
    <property type="term" value="F:valine-tRNA ligase activity"/>
    <property type="evidence" value="ECO:0007669"/>
    <property type="project" value="UniProtKB-EC"/>
</dbReference>
<evidence type="ECO:0000256" key="8">
    <source>
        <dbReference type="ARBA" id="ARBA00022946"/>
    </source>
</evidence>
<keyword evidence="6 15" id="KW-0067">ATP-binding</keyword>
<dbReference type="InterPro" id="IPR009008">
    <property type="entry name" value="Val/Leu/Ile-tRNA-synth_edit"/>
</dbReference>
<feature type="domain" description="Methionyl/Valyl/Leucyl/Isoleucyl-tRNA synthetase anticodon-binding" evidence="17">
    <location>
        <begin position="654"/>
        <end position="704"/>
    </location>
</feature>
<accession>A0A8U8BLJ2</accession>
<dbReference type="SUPFAM" id="SSF52374">
    <property type="entry name" value="Nucleotidylyl transferase"/>
    <property type="match status" value="1"/>
</dbReference>
<keyword evidence="4 15" id="KW-0436">Ligase</keyword>
<evidence type="ECO:0000256" key="11">
    <source>
        <dbReference type="ARBA" id="ARBA00029936"/>
    </source>
</evidence>
<dbReference type="InterPro" id="IPR014729">
    <property type="entry name" value="Rossmann-like_a/b/a_fold"/>
</dbReference>
<evidence type="ECO:0000256" key="10">
    <source>
        <dbReference type="ARBA" id="ARBA00023146"/>
    </source>
</evidence>
<dbReference type="PROSITE" id="PS00178">
    <property type="entry name" value="AA_TRNA_LIGASE_I"/>
    <property type="match status" value="1"/>
</dbReference>
<evidence type="ECO:0000256" key="15">
    <source>
        <dbReference type="RuleBase" id="RU363035"/>
    </source>
</evidence>
<dbReference type="NCBIfam" id="TIGR00422">
    <property type="entry name" value="valS"/>
    <property type="match status" value="1"/>
</dbReference>
<evidence type="ECO:0000256" key="13">
    <source>
        <dbReference type="ARBA" id="ARBA00043854"/>
    </source>
</evidence>
<feature type="domain" description="Aminoacyl-tRNA synthetase class Ia" evidence="16">
    <location>
        <begin position="1"/>
        <end position="600"/>
    </location>
</feature>
<dbReference type="InterPro" id="IPR002303">
    <property type="entry name" value="Valyl-tRNA_ligase"/>
</dbReference>
<dbReference type="PANTHER" id="PTHR11946">
    <property type="entry name" value="VALYL-TRNA SYNTHETASES"/>
    <property type="match status" value="1"/>
</dbReference>
<dbReference type="GO" id="GO:0005829">
    <property type="term" value="C:cytosol"/>
    <property type="evidence" value="ECO:0007669"/>
    <property type="project" value="TreeGrafter"/>
</dbReference>
<evidence type="ECO:0000256" key="12">
    <source>
        <dbReference type="ARBA" id="ARBA00040837"/>
    </source>
</evidence>
<dbReference type="AlphaFoldDB" id="A0A8U8BLJ2"/>
<evidence type="ECO:0000313" key="19">
    <source>
        <dbReference type="Proteomes" id="UP000694382"/>
    </source>
</evidence>
<keyword evidence="5 15" id="KW-0547">Nucleotide-binding</keyword>
<evidence type="ECO:0000259" key="16">
    <source>
        <dbReference type="Pfam" id="PF00133"/>
    </source>
</evidence>
<evidence type="ECO:0000256" key="9">
    <source>
        <dbReference type="ARBA" id="ARBA00023128"/>
    </source>
</evidence>
<evidence type="ECO:0000256" key="6">
    <source>
        <dbReference type="ARBA" id="ARBA00022840"/>
    </source>
</evidence>
<dbReference type="InterPro" id="IPR002300">
    <property type="entry name" value="aa-tRNA-synth_Ia"/>
</dbReference>
<keyword evidence="19" id="KW-1185">Reference proteome</keyword>
<keyword evidence="10 15" id="KW-0030">Aminoacyl-tRNA synthetase</keyword>
<dbReference type="Gene3D" id="3.40.50.620">
    <property type="entry name" value="HUPs"/>
    <property type="match status" value="2"/>
</dbReference>
<comment type="catalytic activity">
    <reaction evidence="14">
        <text>tRNA(Val) + L-valine + ATP = L-valyl-tRNA(Val) + AMP + diphosphate</text>
        <dbReference type="Rhea" id="RHEA:10704"/>
        <dbReference type="Rhea" id="RHEA-COMP:9672"/>
        <dbReference type="Rhea" id="RHEA-COMP:9708"/>
        <dbReference type="ChEBI" id="CHEBI:30616"/>
        <dbReference type="ChEBI" id="CHEBI:33019"/>
        <dbReference type="ChEBI" id="CHEBI:57762"/>
        <dbReference type="ChEBI" id="CHEBI:78442"/>
        <dbReference type="ChEBI" id="CHEBI:78537"/>
        <dbReference type="ChEBI" id="CHEBI:456215"/>
        <dbReference type="EC" id="6.1.1.9"/>
    </reaction>
</comment>
<dbReference type="Proteomes" id="UP000694382">
    <property type="component" value="Unassembled WGS sequence"/>
</dbReference>
<dbReference type="GO" id="GO:0006438">
    <property type="term" value="P:valyl-tRNA aminoacylation"/>
    <property type="evidence" value="ECO:0007669"/>
    <property type="project" value="InterPro"/>
</dbReference>
<evidence type="ECO:0000256" key="2">
    <source>
        <dbReference type="ARBA" id="ARBA00005594"/>
    </source>
</evidence>